<name>A0A1F7UQB6_9BACT</name>
<sequence length="282" mass="30740">MIRFKFKPSLGHLLLFIAVAGLMVGNAVLLYSMQHKVSSEKKAQEEAAKPAELQLKIISAPACDKCFDVNNLIAPLKSNEKIKITSEEIIEYTSDEGVALLQKYGITHVPTLILTGDADKAFDVATFIQNLGKKADDGALVVTSVPPPYLDVASGAVKGKFSVTYLTDKNCKECYDPTAHRQALAGLAMMPTEEKYVDRTDADGRKLIAQYKIISTPTIILSGDLDAYPRFLQIWPTVGTTEKDGIYVFRAGQSLMGAYHDLKTGKVVKPEPPPEPAPEPTP</sequence>
<dbReference type="STRING" id="1802401.A3B21_01405"/>
<organism evidence="2 3">
    <name type="scientific">Candidatus Uhrbacteria bacterium RIFCSPLOWO2_01_FULL_47_24</name>
    <dbReference type="NCBI Taxonomy" id="1802401"/>
    <lineage>
        <taxon>Bacteria</taxon>
        <taxon>Candidatus Uhriibacteriota</taxon>
    </lineage>
</organism>
<evidence type="ECO:0000256" key="1">
    <source>
        <dbReference type="SAM" id="Phobius"/>
    </source>
</evidence>
<accession>A0A1F7UQB6</accession>
<protein>
    <recommendedName>
        <fullName evidence="4">Thioredoxin-like fold domain-containing protein</fullName>
    </recommendedName>
</protein>
<dbReference type="Gene3D" id="3.40.30.10">
    <property type="entry name" value="Glutaredoxin"/>
    <property type="match status" value="1"/>
</dbReference>
<keyword evidence="1" id="KW-0472">Membrane</keyword>
<reference evidence="2 3" key="1">
    <citation type="journal article" date="2016" name="Nat. Commun.">
        <title>Thousands of microbial genomes shed light on interconnected biogeochemical processes in an aquifer system.</title>
        <authorList>
            <person name="Anantharaman K."/>
            <person name="Brown C.T."/>
            <person name="Hug L.A."/>
            <person name="Sharon I."/>
            <person name="Castelle C.J."/>
            <person name="Probst A.J."/>
            <person name="Thomas B.C."/>
            <person name="Singh A."/>
            <person name="Wilkins M.J."/>
            <person name="Karaoz U."/>
            <person name="Brodie E.L."/>
            <person name="Williams K.H."/>
            <person name="Hubbard S.S."/>
            <person name="Banfield J.F."/>
        </authorList>
    </citation>
    <scope>NUCLEOTIDE SEQUENCE [LARGE SCALE GENOMIC DNA]</scope>
</reference>
<dbReference type="InterPro" id="IPR036249">
    <property type="entry name" value="Thioredoxin-like_sf"/>
</dbReference>
<keyword evidence="1" id="KW-1133">Transmembrane helix</keyword>
<dbReference type="EMBL" id="MGEJ01000020">
    <property type="protein sequence ID" value="OGL79934.1"/>
    <property type="molecule type" value="Genomic_DNA"/>
</dbReference>
<feature type="transmembrane region" description="Helical" evidence="1">
    <location>
        <begin position="12"/>
        <end position="33"/>
    </location>
</feature>
<evidence type="ECO:0000313" key="2">
    <source>
        <dbReference type="EMBL" id="OGL79934.1"/>
    </source>
</evidence>
<proteinExistence type="predicted"/>
<dbReference type="Proteomes" id="UP000176897">
    <property type="component" value="Unassembled WGS sequence"/>
</dbReference>
<dbReference type="SUPFAM" id="SSF52833">
    <property type="entry name" value="Thioredoxin-like"/>
    <property type="match status" value="1"/>
</dbReference>
<evidence type="ECO:0000313" key="3">
    <source>
        <dbReference type="Proteomes" id="UP000176897"/>
    </source>
</evidence>
<comment type="caution">
    <text evidence="2">The sequence shown here is derived from an EMBL/GenBank/DDBJ whole genome shotgun (WGS) entry which is preliminary data.</text>
</comment>
<gene>
    <name evidence="2" type="ORF">A3B21_01405</name>
</gene>
<keyword evidence="1" id="KW-0812">Transmembrane</keyword>
<dbReference type="AlphaFoldDB" id="A0A1F7UQB6"/>
<evidence type="ECO:0008006" key="4">
    <source>
        <dbReference type="Google" id="ProtNLM"/>
    </source>
</evidence>